<dbReference type="GO" id="GO:0003735">
    <property type="term" value="F:structural constituent of ribosome"/>
    <property type="evidence" value="ECO:0007669"/>
    <property type="project" value="InterPro"/>
</dbReference>
<accession>A0A6J0BUB8</accession>
<keyword evidence="9" id="KW-1185">Reference proteome</keyword>
<evidence type="ECO:0000256" key="7">
    <source>
        <dbReference type="ARBA" id="ARBA00039977"/>
    </source>
</evidence>
<dbReference type="OrthoDB" id="275582at2759"/>
<evidence type="ECO:0000256" key="5">
    <source>
        <dbReference type="ARBA" id="ARBA00023274"/>
    </source>
</evidence>
<evidence type="ECO:0000256" key="8">
    <source>
        <dbReference type="ARBA" id="ARBA00041375"/>
    </source>
</evidence>
<dbReference type="RefSeq" id="XP_015518050.1">
    <property type="nucleotide sequence ID" value="XM_015662564.2"/>
</dbReference>
<protein>
    <recommendedName>
        <fullName evidence="7">Large ribosomal subunit protein uL23m</fullName>
    </recommendedName>
    <alternativeName>
        <fullName evidence="8">39S ribosomal protein L23, mitochondrial</fullName>
    </alternativeName>
</protein>
<gene>
    <name evidence="10" type="primary">LOC107222999</name>
</gene>
<evidence type="ECO:0000256" key="1">
    <source>
        <dbReference type="ARBA" id="ARBA00004173"/>
    </source>
</evidence>
<reference evidence="10" key="1">
    <citation type="submission" date="2025-08" db="UniProtKB">
        <authorList>
            <consortium name="RefSeq"/>
        </authorList>
    </citation>
    <scope>IDENTIFICATION</scope>
    <source>
        <tissue evidence="10">Thorax and Abdomen</tissue>
    </source>
</reference>
<evidence type="ECO:0000313" key="10">
    <source>
        <dbReference type="RefSeq" id="XP_015518050.1"/>
    </source>
</evidence>
<evidence type="ECO:0000256" key="6">
    <source>
        <dbReference type="ARBA" id="ARBA00038782"/>
    </source>
</evidence>
<comment type="subunit">
    <text evidence="6">Component of the mitochondrial ribosome large subunit (39S) which comprises a 16S rRNA and about 50 distinct proteins.</text>
</comment>
<dbReference type="FunFam" id="3.30.70.330:FF:000284">
    <property type="entry name" value="39S ribosomal protein L23, mitochondrial"/>
    <property type="match status" value="1"/>
</dbReference>
<comment type="subcellular location">
    <subcellularLocation>
        <location evidence="1">Mitochondrion</location>
    </subcellularLocation>
</comment>
<dbReference type="SUPFAM" id="SSF54189">
    <property type="entry name" value="Ribosomal proteins S24e, L23 and L15e"/>
    <property type="match status" value="1"/>
</dbReference>
<dbReference type="KEGG" id="nlo:107222999"/>
<keyword evidence="3 10" id="KW-0689">Ribosomal protein</keyword>
<dbReference type="GO" id="GO:0032543">
    <property type="term" value="P:mitochondrial translation"/>
    <property type="evidence" value="ECO:0007669"/>
    <property type="project" value="TreeGrafter"/>
</dbReference>
<dbReference type="Gene3D" id="3.30.70.330">
    <property type="match status" value="1"/>
</dbReference>
<evidence type="ECO:0000256" key="4">
    <source>
        <dbReference type="ARBA" id="ARBA00023128"/>
    </source>
</evidence>
<dbReference type="Pfam" id="PF00276">
    <property type="entry name" value="Ribosomal_L23"/>
    <property type="match status" value="1"/>
</dbReference>
<dbReference type="FunCoup" id="A0A6J0BUB8">
    <property type="interactions" value="178"/>
</dbReference>
<organism evidence="10">
    <name type="scientific">Neodiprion lecontei</name>
    <name type="common">Redheaded pine sawfly</name>
    <dbReference type="NCBI Taxonomy" id="441921"/>
    <lineage>
        <taxon>Eukaryota</taxon>
        <taxon>Metazoa</taxon>
        <taxon>Ecdysozoa</taxon>
        <taxon>Arthropoda</taxon>
        <taxon>Hexapoda</taxon>
        <taxon>Insecta</taxon>
        <taxon>Pterygota</taxon>
        <taxon>Neoptera</taxon>
        <taxon>Endopterygota</taxon>
        <taxon>Hymenoptera</taxon>
        <taxon>Tenthredinoidea</taxon>
        <taxon>Diprionidae</taxon>
        <taxon>Diprioninae</taxon>
        <taxon>Neodiprion</taxon>
    </lineage>
</organism>
<dbReference type="InterPro" id="IPR012677">
    <property type="entry name" value="Nucleotide-bd_a/b_plait_sf"/>
</dbReference>
<dbReference type="AlphaFoldDB" id="A0A6J0BUB8"/>
<proteinExistence type="inferred from homology"/>
<evidence type="ECO:0000256" key="2">
    <source>
        <dbReference type="ARBA" id="ARBA00006700"/>
    </source>
</evidence>
<sequence>MSTRWYPIYQKGNPQLRIFLPNFWMKLVAPDFRQPESVVQFHCSMEMTKTDIQNYLTKIYNIDIVKVRTRIALGRFVKEPQRQYIMKLDDVKVAYVTLPKDQKFTFPDLFPKDKKNTTIKDGEKSLEDMKNSFKNYLDRNKERPGMPNWYTI</sequence>
<dbReference type="PANTHER" id="PTHR12059">
    <property type="entry name" value="RIBOSOMAL PROTEIN L23-RELATED"/>
    <property type="match status" value="1"/>
</dbReference>
<comment type="similarity">
    <text evidence="2">Belongs to the universal ribosomal protein uL23 family.</text>
</comment>
<dbReference type="GO" id="GO:0005762">
    <property type="term" value="C:mitochondrial large ribosomal subunit"/>
    <property type="evidence" value="ECO:0007669"/>
    <property type="project" value="TreeGrafter"/>
</dbReference>
<dbReference type="InParanoid" id="A0A6J0BUB8"/>
<dbReference type="InterPro" id="IPR012678">
    <property type="entry name" value="Ribosomal_uL23/eL15/eS24_sf"/>
</dbReference>
<evidence type="ECO:0000313" key="9">
    <source>
        <dbReference type="Proteomes" id="UP000829291"/>
    </source>
</evidence>
<dbReference type="InterPro" id="IPR013025">
    <property type="entry name" value="Ribosomal_uL23-like"/>
</dbReference>
<evidence type="ECO:0000256" key="3">
    <source>
        <dbReference type="ARBA" id="ARBA00022980"/>
    </source>
</evidence>
<dbReference type="CTD" id="6150"/>
<keyword evidence="4" id="KW-0496">Mitochondrion</keyword>
<name>A0A6J0BUB8_NEOLC</name>
<keyword evidence="5" id="KW-0687">Ribonucleoprotein</keyword>
<dbReference type="Proteomes" id="UP000829291">
    <property type="component" value="Chromosome 6"/>
</dbReference>
<dbReference type="PANTHER" id="PTHR12059:SF5">
    <property type="entry name" value="LARGE RIBOSOMAL SUBUNIT PROTEIN UL23M"/>
    <property type="match status" value="1"/>
</dbReference>
<dbReference type="GeneID" id="107222999"/>